<protein>
    <submittedName>
        <fullName evidence="1">Uncharacterized protein</fullName>
    </submittedName>
</protein>
<dbReference type="EMBL" id="BOPH01000129">
    <property type="protein sequence ID" value="GIJ74049.1"/>
    <property type="molecule type" value="Genomic_DNA"/>
</dbReference>
<name>A0A8J4EGM9_9ACTN</name>
<gene>
    <name evidence="1" type="ORF">Voc01_089660</name>
</gene>
<proteinExistence type="predicted"/>
<evidence type="ECO:0000313" key="1">
    <source>
        <dbReference type="EMBL" id="GIJ74049.1"/>
    </source>
</evidence>
<reference evidence="1" key="1">
    <citation type="submission" date="2021-01" db="EMBL/GenBank/DDBJ databases">
        <title>Whole genome shotgun sequence of Virgisporangium ochraceum NBRC 16418.</title>
        <authorList>
            <person name="Komaki H."/>
            <person name="Tamura T."/>
        </authorList>
    </citation>
    <scope>NUCLEOTIDE SEQUENCE</scope>
    <source>
        <strain evidence="1">NBRC 16418</strain>
    </source>
</reference>
<organism evidence="1 2">
    <name type="scientific">Virgisporangium ochraceum</name>
    <dbReference type="NCBI Taxonomy" id="65505"/>
    <lineage>
        <taxon>Bacteria</taxon>
        <taxon>Bacillati</taxon>
        <taxon>Actinomycetota</taxon>
        <taxon>Actinomycetes</taxon>
        <taxon>Micromonosporales</taxon>
        <taxon>Micromonosporaceae</taxon>
        <taxon>Virgisporangium</taxon>
    </lineage>
</organism>
<evidence type="ECO:0000313" key="2">
    <source>
        <dbReference type="Proteomes" id="UP000635606"/>
    </source>
</evidence>
<dbReference type="Proteomes" id="UP000635606">
    <property type="component" value="Unassembled WGS sequence"/>
</dbReference>
<dbReference type="AlphaFoldDB" id="A0A8J4EGM9"/>
<comment type="caution">
    <text evidence="1">The sequence shown here is derived from an EMBL/GenBank/DDBJ whole genome shotgun (WGS) entry which is preliminary data.</text>
</comment>
<accession>A0A8J4EGM9</accession>
<keyword evidence="2" id="KW-1185">Reference proteome</keyword>
<sequence>MVPGLRTDIGRLTPRPFALHAIGDADATPHGPLVAWGMTLPDGSAVTVDWRDGPPSDVTLSTNPERAARLHDAELVWLRPLTRTAA</sequence>